<reference evidence="1" key="1">
    <citation type="submission" date="2022-05" db="EMBL/GenBank/DDBJ databases">
        <title>Comparative genomics of Staphylococcus equorum isolates.</title>
        <authorList>
            <person name="Luelf R.H."/>
        </authorList>
    </citation>
    <scope>NUCLEOTIDE SEQUENCE</scope>
    <source>
        <strain evidence="1">TMW 2.2343</strain>
    </source>
</reference>
<name>A0A9X4R1W1_9STAP</name>
<organism evidence="1 2">
    <name type="scientific">Staphylococcus equorum</name>
    <dbReference type="NCBI Taxonomy" id="246432"/>
    <lineage>
        <taxon>Bacteria</taxon>
        <taxon>Bacillati</taxon>
        <taxon>Bacillota</taxon>
        <taxon>Bacilli</taxon>
        <taxon>Bacillales</taxon>
        <taxon>Staphylococcaceae</taxon>
        <taxon>Staphylococcus</taxon>
    </lineage>
</organism>
<dbReference type="Proteomes" id="UP001152302">
    <property type="component" value="Unassembled WGS sequence"/>
</dbReference>
<evidence type="ECO:0008006" key="3">
    <source>
        <dbReference type="Google" id="ProtNLM"/>
    </source>
</evidence>
<sequence>MIGSFNNRVTFYKKGKTSPEAFDEGLIDVFSCFCNEYDPTITDHELLDLNTAKTNISLKIRRNLDAPTIENTFLFGFDHGFVEGKLFSIISIKLDRKDNEFLKIVGQEIGE</sequence>
<accession>A0A9X4R1W1</accession>
<dbReference type="AlphaFoldDB" id="A0A9X4R1W1"/>
<dbReference type="EMBL" id="JAMBPX010000011">
    <property type="protein sequence ID" value="MDG0860322.1"/>
    <property type="molecule type" value="Genomic_DNA"/>
</dbReference>
<dbReference type="RefSeq" id="WP_277595841.1">
    <property type="nucleotide sequence ID" value="NZ_JAMBPX010000011.1"/>
</dbReference>
<evidence type="ECO:0000313" key="1">
    <source>
        <dbReference type="EMBL" id="MDG0860322.1"/>
    </source>
</evidence>
<gene>
    <name evidence="1" type="ORF">M4L21_13395</name>
</gene>
<evidence type="ECO:0000313" key="2">
    <source>
        <dbReference type="Proteomes" id="UP001152302"/>
    </source>
</evidence>
<protein>
    <recommendedName>
        <fullName evidence="3">Phage head-tail adapter protein</fullName>
    </recommendedName>
</protein>
<proteinExistence type="predicted"/>
<comment type="caution">
    <text evidence="1">The sequence shown here is derived from an EMBL/GenBank/DDBJ whole genome shotgun (WGS) entry which is preliminary data.</text>
</comment>